<comment type="caution">
    <text evidence="3">The sequence shown here is derived from an EMBL/GenBank/DDBJ whole genome shotgun (WGS) entry which is preliminary data.</text>
</comment>
<dbReference type="GO" id="GO:0006406">
    <property type="term" value="P:mRNA export from nucleus"/>
    <property type="evidence" value="ECO:0007669"/>
    <property type="project" value="TreeGrafter"/>
</dbReference>
<feature type="compositionally biased region" description="Polar residues" evidence="1">
    <location>
        <begin position="1425"/>
        <end position="1441"/>
    </location>
</feature>
<protein>
    <recommendedName>
        <fullName evidence="2">SAC3/GANP/THP3 conserved domain-containing protein</fullName>
    </recommendedName>
</protein>
<name>A0A8H5BZE1_9AGAR</name>
<dbReference type="InterPro" id="IPR045107">
    <property type="entry name" value="SAC3/GANP/THP3"/>
</dbReference>
<feature type="domain" description="SAC3/GANP/THP3 conserved" evidence="2">
    <location>
        <begin position="178"/>
        <end position="431"/>
    </location>
</feature>
<feature type="compositionally biased region" description="Low complexity" evidence="1">
    <location>
        <begin position="741"/>
        <end position="757"/>
    </location>
</feature>
<dbReference type="Pfam" id="PF03399">
    <property type="entry name" value="SAC3_GANP"/>
    <property type="match status" value="1"/>
</dbReference>
<feature type="compositionally biased region" description="Low complexity" evidence="1">
    <location>
        <begin position="586"/>
        <end position="616"/>
    </location>
</feature>
<feature type="compositionally biased region" description="Polar residues" evidence="1">
    <location>
        <begin position="504"/>
        <end position="517"/>
    </location>
</feature>
<accession>A0A8H5BZE1</accession>
<evidence type="ECO:0000259" key="2">
    <source>
        <dbReference type="Pfam" id="PF03399"/>
    </source>
</evidence>
<sequence>MEVSFSHPRGIGRGRGGYSGDSGGRGRPLSRNKQWVAGEGSRPQAPPVAHTEGERWERGGLRGRGRGRGLSRGGAPVRKFPNATLRVSHSNPAVAEVPTAPVAPQVGIDDDDDNDEPLPEIHEPVLETPEERNAFWQKLVAEREQERKQAIAEGKMDDPLVPKRLEDAINIVGTCPDMCPRFERYRRERENNLFYPWEVLPTEGKERRVDHQRAVKIYERAAGDKVLPSDIRPPHVLKKTLDYLFHDLLPRGTIGETASFIRDRSRAVRNDFTMQHITGPTAIKCHDRCARFHILAMHTERDRPGFSLALEEQQLMNTLQSLKEFYDDQRGKYDSPTELEMRVYHRLIHIRDQKERHQNIPDHILNHPIFQLTTEFRLRVQEQSSPITKTSALKVDAVGLEIFSRLVGVLRQMGNTVMIYLVACIVERLFGKDTIEDIEDLRQGLSLPDIIDGKSGVVSEVTLVQDDQEMQEDDIEGAQDEEEADSLDRFLEDEPEAEPEPPTLTASTSWPAMTSSGIFGPKPSTPSPFGTPASTSVFSSSQSAPAITQASAFSNITTSSAPSAFGTFGAPVSSSQFATSVSNAFPSVSSTSTPPSNSLPVFPPSLSQPSLAAPQPVSFVPSKPPAEAPKPSIFSSPPVSTPQPNPTPAFSSTPTFNGNAFQLPNGNLNAKAPSFTPSNAFTLPPQKASVAEPQRNDDQPKATAPITFQNVVAPPSLAERTRSASTSGSRASPPPPLKIDTALSTSSITSTTGATTTLPPPTIPPSPREPPALNRVQPVSLPSTPTTLAGPPSALLTHLKGALGTPPSSGGFERSGFLSPLVLQTPKTSAFPPNLNNFSPGPQPGSSSLKTYFGSTGFAAPAGTLDKGKGKEPVRNSLDNLVDLPPEILNLLQDKAASFNNRSIVKRWYKRWMDRIMEKAEQYEAALEKENAYREKVRAQKEQEKGKQRERPLNGSLNGAGTPERKRSRPEGESPQRKKPRKRVSSVPQANLTDEERTQRFQETKQAAARRWAQRSLLEVCEKVYRTLSSSMSPSNHQQPFTPPSTRQIWLSMNPESDATAIWIECKFDVPTSGKWLSEAVFSIPIGAPPEGAGAKGHPGLVVFECTPLEGIDDELERKYRVLDDCTRLRDIVKAFPPRRYYTPSVLLLCWAHDTKQYSDIITMVEKLVDEGTIKGYNAVLFNAKDKDPEGDFEKALRKTKLDLEGELVKAFSVRDLFKSFSAVLNPFLSEWVNTCSNGDDFNWKLYNCLVHVTVALLNGVVANMRQLSGIADSSSSPGLLPFEDDTIDDSDSAYEYAEQWLAEMSSRIDISLVLVDIDSHRNIEQDFPARAFLDHLLEIAQVDAEQALGGGKLANGTSTNKKHLVLKAELAESTESLEEALSPLRVRLSHRLSKTVRRNPKRRSYSTAASDITSPESKRMRLTGSPSVNGGHSLALTITANGHEGNGGPLSGRSPSPSVLSLGSSMADESRRSQTPGAEGGAKKPPVTAAMLRALTKDLKKKYMRS</sequence>
<organism evidence="3 4">
    <name type="scientific">Ephemerocybe angulata</name>
    <dbReference type="NCBI Taxonomy" id="980116"/>
    <lineage>
        <taxon>Eukaryota</taxon>
        <taxon>Fungi</taxon>
        <taxon>Dikarya</taxon>
        <taxon>Basidiomycota</taxon>
        <taxon>Agaricomycotina</taxon>
        <taxon>Agaricomycetes</taxon>
        <taxon>Agaricomycetidae</taxon>
        <taxon>Agaricales</taxon>
        <taxon>Agaricineae</taxon>
        <taxon>Psathyrellaceae</taxon>
        <taxon>Ephemerocybe</taxon>
    </lineage>
</organism>
<dbReference type="InterPro" id="IPR005062">
    <property type="entry name" value="SAC3/GANP/THP3_conserved"/>
</dbReference>
<keyword evidence="4" id="KW-1185">Reference proteome</keyword>
<dbReference type="EMBL" id="JAACJK010000112">
    <property type="protein sequence ID" value="KAF5331846.1"/>
    <property type="molecule type" value="Genomic_DNA"/>
</dbReference>
<gene>
    <name evidence="3" type="ORF">D9611_008964</name>
</gene>
<proteinExistence type="predicted"/>
<feature type="compositionally biased region" description="Acidic residues" evidence="1">
    <location>
        <begin position="466"/>
        <end position="485"/>
    </location>
</feature>
<feature type="compositionally biased region" description="Low complexity" evidence="1">
    <location>
        <begin position="1452"/>
        <end position="1466"/>
    </location>
</feature>
<feature type="region of interest" description="Disordered" evidence="1">
    <location>
        <begin position="937"/>
        <end position="1002"/>
    </location>
</feature>
<feature type="compositionally biased region" description="Basic and acidic residues" evidence="1">
    <location>
        <begin position="963"/>
        <end position="976"/>
    </location>
</feature>
<feature type="region of interest" description="Disordered" evidence="1">
    <location>
        <begin position="1393"/>
        <end position="1490"/>
    </location>
</feature>
<feature type="compositionally biased region" description="Low complexity" evidence="1">
    <location>
        <begin position="629"/>
        <end position="638"/>
    </location>
</feature>
<dbReference type="Proteomes" id="UP000541558">
    <property type="component" value="Unassembled WGS sequence"/>
</dbReference>
<feature type="compositionally biased region" description="Pro residues" evidence="1">
    <location>
        <begin position="758"/>
        <end position="770"/>
    </location>
</feature>
<dbReference type="PANTHER" id="PTHR12436:SF3">
    <property type="entry name" value="GERMINAL-CENTER ASSOCIATED NUCLEAR PROTEIN"/>
    <property type="match status" value="1"/>
</dbReference>
<evidence type="ECO:0000313" key="4">
    <source>
        <dbReference type="Proteomes" id="UP000541558"/>
    </source>
</evidence>
<feature type="compositionally biased region" description="Basic and acidic residues" evidence="1">
    <location>
        <begin position="937"/>
        <end position="952"/>
    </location>
</feature>
<reference evidence="3 4" key="1">
    <citation type="journal article" date="2020" name="ISME J.">
        <title>Uncovering the hidden diversity of litter-decomposition mechanisms in mushroom-forming fungi.</title>
        <authorList>
            <person name="Floudas D."/>
            <person name="Bentzer J."/>
            <person name="Ahren D."/>
            <person name="Johansson T."/>
            <person name="Persson P."/>
            <person name="Tunlid A."/>
        </authorList>
    </citation>
    <scope>NUCLEOTIDE SEQUENCE [LARGE SCALE GENOMIC DNA]</scope>
    <source>
        <strain evidence="3 4">CBS 175.51</strain>
    </source>
</reference>
<feature type="compositionally biased region" description="Gly residues" evidence="1">
    <location>
        <begin position="11"/>
        <end position="26"/>
    </location>
</feature>
<dbReference type="PANTHER" id="PTHR12436">
    <property type="entry name" value="80 KDA MCM3-ASSOCIATED PROTEIN"/>
    <property type="match status" value="1"/>
</dbReference>
<feature type="region of interest" description="Disordered" evidence="1">
    <location>
        <begin position="1"/>
        <end position="84"/>
    </location>
</feature>
<feature type="compositionally biased region" description="Basic residues" evidence="1">
    <location>
        <begin position="1393"/>
        <end position="1405"/>
    </location>
</feature>
<feature type="compositionally biased region" description="Basic and acidic residues" evidence="1">
    <location>
        <begin position="51"/>
        <end position="60"/>
    </location>
</feature>
<dbReference type="GO" id="GO:0005737">
    <property type="term" value="C:cytoplasm"/>
    <property type="evidence" value="ECO:0007669"/>
    <property type="project" value="TreeGrafter"/>
</dbReference>
<dbReference type="OrthoDB" id="264795at2759"/>
<feature type="region of interest" description="Disordered" evidence="1">
    <location>
        <begin position="464"/>
        <end position="539"/>
    </location>
</feature>
<feature type="compositionally biased region" description="Polar residues" evidence="1">
    <location>
        <begin position="649"/>
        <end position="668"/>
    </location>
</feature>
<dbReference type="GO" id="GO:0070390">
    <property type="term" value="C:transcription export complex 2"/>
    <property type="evidence" value="ECO:0007669"/>
    <property type="project" value="TreeGrafter"/>
</dbReference>
<evidence type="ECO:0000256" key="1">
    <source>
        <dbReference type="SAM" id="MobiDB-lite"/>
    </source>
</evidence>
<feature type="region of interest" description="Disordered" evidence="1">
    <location>
        <begin position="584"/>
        <end position="788"/>
    </location>
</feature>
<feature type="compositionally biased region" description="Polar residues" evidence="1">
    <location>
        <begin position="1406"/>
        <end position="1416"/>
    </location>
</feature>
<evidence type="ECO:0000313" key="3">
    <source>
        <dbReference type="EMBL" id="KAF5331846.1"/>
    </source>
</evidence>
<dbReference type="Gene3D" id="1.25.40.990">
    <property type="match status" value="1"/>
</dbReference>